<keyword evidence="1" id="KW-1133">Transmembrane helix</keyword>
<evidence type="ECO:0000256" key="1">
    <source>
        <dbReference type="SAM" id="Phobius"/>
    </source>
</evidence>
<dbReference type="RefSeq" id="WP_154574392.1">
    <property type="nucleotide sequence ID" value="NZ_VUMZ01000005.1"/>
</dbReference>
<dbReference type="GeneID" id="303114952"/>
<dbReference type="Proteomes" id="UP000474676">
    <property type="component" value="Unassembled WGS sequence"/>
</dbReference>
<protein>
    <submittedName>
        <fullName evidence="2">ABC transporter permease</fullName>
    </submittedName>
</protein>
<gene>
    <name evidence="2" type="ORF">FYJ64_06400</name>
</gene>
<feature type="transmembrane region" description="Helical" evidence="1">
    <location>
        <begin position="329"/>
        <end position="352"/>
    </location>
</feature>
<feature type="transmembrane region" description="Helical" evidence="1">
    <location>
        <begin position="358"/>
        <end position="377"/>
    </location>
</feature>
<sequence>MRRNFFTFFWQDIRRNLLNYLVILVQIVLAAVVLCYALTLACNGWVATKKFENLNDRSSIYKLSADLEESEMDELSNSRAEARALYRLIQDMYASDSLECVTADDSMDFTFGKHRKEYAGLDKKLRVPSDRTVSVDMAVVSSNFFRFFGIKGKYDLRPEGKRQSLILGNDFRKYYRVGDVLHDSVDDEYVVKGFLPKGAYYVNPFEKNEPFYLDRYFITAVLPQRDDAMGSFITVMSTFVVEKKKNALHEMMSRESMKKLDFLYTENYTDEIRESVTDILNSVMTMASIAVIILIFCSVGLIANLLHFMESSMKEFAVNMLCGARRRDIILRLVAQVGSMTVIAGFVTLFVWQFSGLAVVTLLILVIYAFIALAYPVRQLKKIEIIEIIRRK</sequence>
<keyword evidence="3" id="KW-1185">Reference proteome</keyword>
<reference evidence="2 3" key="1">
    <citation type="submission" date="2019-08" db="EMBL/GenBank/DDBJ databases">
        <title>In-depth cultivation of the pig gut microbiome towards novel bacterial diversity and tailored functional studies.</title>
        <authorList>
            <person name="Wylensek D."/>
            <person name="Hitch T.C.A."/>
            <person name="Clavel T."/>
        </authorList>
    </citation>
    <scope>NUCLEOTIDE SEQUENCE [LARGE SCALE GENOMIC DNA]</scope>
    <source>
        <strain evidence="2 3">WCA-MUC-591-APC-3H</strain>
    </source>
</reference>
<dbReference type="PANTHER" id="PTHR30572">
    <property type="entry name" value="MEMBRANE COMPONENT OF TRANSPORTER-RELATED"/>
    <property type="match status" value="1"/>
</dbReference>
<keyword evidence="1" id="KW-0472">Membrane</keyword>
<dbReference type="PANTHER" id="PTHR30572:SF4">
    <property type="entry name" value="ABC TRANSPORTER PERMEASE YTRF"/>
    <property type="match status" value="1"/>
</dbReference>
<dbReference type="GO" id="GO:0022857">
    <property type="term" value="F:transmembrane transporter activity"/>
    <property type="evidence" value="ECO:0007669"/>
    <property type="project" value="TreeGrafter"/>
</dbReference>
<feature type="transmembrane region" description="Helical" evidence="1">
    <location>
        <begin position="21"/>
        <end position="46"/>
    </location>
</feature>
<evidence type="ECO:0000313" key="3">
    <source>
        <dbReference type="Proteomes" id="UP000474676"/>
    </source>
</evidence>
<proteinExistence type="predicted"/>
<dbReference type="InterPro" id="IPR050250">
    <property type="entry name" value="Macrolide_Exporter_MacB"/>
</dbReference>
<organism evidence="2 3">
    <name type="scientific">Hornefia butyriciproducens</name>
    <dbReference type="NCBI Taxonomy" id="2652293"/>
    <lineage>
        <taxon>Bacteria</taxon>
        <taxon>Bacillati</taxon>
        <taxon>Bacillota</taxon>
        <taxon>Clostridia</taxon>
        <taxon>Peptostreptococcales</taxon>
        <taxon>Anaerovoracaceae</taxon>
        <taxon>Hornefia</taxon>
    </lineage>
</organism>
<comment type="caution">
    <text evidence="2">The sequence shown here is derived from an EMBL/GenBank/DDBJ whole genome shotgun (WGS) entry which is preliminary data.</text>
</comment>
<dbReference type="AlphaFoldDB" id="A0A6L5Y5P5"/>
<evidence type="ECO:0000313" key="2">
    <source>
        <dbReference type="EMBL" id="MST51946.1"/>
    </source>
</evidence>
<keyword evidence="1" id="KW-0812">Transmembrane</keyword>
<dbReference type="EMBL" id="VUMZ01000005">
    <property type="protein sequence ID" value="MST51946.1"/>
    <property type="molecule type" value="Genomic_DNA"/>
</dbReference>
<name>A0A6L5Y5P5_9FIRM</name>
<feature type="transmembrane region" description="Helical" evidence="1">
    <location>
        <begin position="283"/>
        <end position="308"/>
    </location>
</feature>
<accession>A0A6L5Y5P5</accession>
<dbReference type="GO" id="GO:0005886">
    <property type="term" value="C:plasma membrane"/>
    <property type="evidence" value="ECO:0007669"/>
    <property type="project" value="TreeGrafter"/>
</dbReference>